<dbReference type="EMBL" id="AKCV02000015">
    <property type="protein sequence ID" value="TMS58404.1"/>
    <property type="molecule type" value="Genomic_DNA"/>
</dbReference>
<proteinExistence type="predicted"/>
<reference evidence="1" key="1">
    <citation type="submission" date="2019-05" db="EMBL/GenBank/DDBJ databases">
        <title>Revised genome assembly of Burkholderiaceae (previously Ralstonia) sp. PBA.</title>
        <authorList>
            <person name="Gan H.M."/>
        </authorList>
    </citation>
    <scope>NUCLEOTIDE SEQUENCE</scope>
    <source>
        <strain evidence="1">PBA</strain>
    </source>
</reference>
<sequence length="71" mass="7717">MVILAATWRGPPFAGKGKNGNIPIAQDTGRRPLNMEAIVERVGGHGGAQMYRKETVLHHVGEKRPPGVYRA</sequence>
<protein>
    <submittedName>
        <fullName evidence="1">Uncharacterized protein</fullName>
    </submittedName>
</protein>
<dbReference type="Proteomes" id="UP000004277">
    <property type="component" value="Unassembled WGS sequence"/>
</dbReference>
<evidence type="ECO:0000313" key="1">
    <source>
        <dbReference type="EMBL" id="TMS58404.1"/>
    </source>
</evidence>
<evidence type="ECO:0000313" key="2">
    <source>
        <dbReference type="Proteomes" id="UP000004277"/>
    </source>
</evidence>
<gene>
    <name evidence="1" type="ORF">MW7_006610</name>
</gene>
<accession>A0ACD3SQI9</accession>
<organism evidence="1 2">
    <name type="scientific">Imbroritus primus</name>
    <dbReference type="NCBI Taxonomy" id="3058603"/>
    <lineage>
        <taxon>Bacteria</taxon>
        <taxon>Pseudomonadati</taxon>
        <taxon>Pseudomonadota</taxon>
        <taxon>Betaproteobacteria</taxon>
        <taxon>Burkholderiales</taxon>
        <taxon>Burkholderiaceae</taxon>
        <taxon>Imbroritus</taxon>
    </lineage>
</organism>
<keyword evidence="2" id="KW-1185">Reference proteome</keyword>
<comment type="caution">
    <text evidence="1">The sequence shown here is derived from an EMBL/GenBank/DDBJ whole genome shotgun (WGS) entry which is preliminary data.</text>
</comment>
<name>A0ACD3SQI9_9BURK</name>